<organism evidence="1 2">
    <name type="scientific">Xenoophorus captivus</name>
    <dbReference type="NCBI Taxonomy" id="1517983"/>
    <lineage>
        <taxon>Eukaryota</taxon>
        <taxon>Metazoa</taxon>
        <taxon>Chordata</taxon>
        <taxon>Craniata</taxon>
        <taxon>Vertebrata</taxon>
        <taxon>Euteleostomi</taxon>
        <taxon>Actinopterygii</taxon>
        <taxon>Neopterygii</taxon>
        <taxon>Teleostei</taxon>
        <taxon>Neoteleostei</taxon>
        <taxon>Acanthomorphata</taxon>
        <taxon>Ovalentaria</taxon>
        <taxon>Atherinomorphae</taxon>
        <taxon>Cyprinodontiformes</taxon>
        <taxon>Goodeidae</taxon>
        <taxon>Xenoophorus</taxon>
    </lineage>
</organism>
<accession>A0ABV0RM84</accession>
<evidence type="ECO:0000313" key="2">
    <source>
        <dbReference type="Proteomes" id="UP001434883"/>
    </source>
</evidence>
<dbReference type="Proteomes" id="UP001434883">
    <property type="component" value="Unassembled WGS sequence"/>
</dbReference>
<keyword evidence="2" id="KW-1185">Reference proteome</keyword>
<dbReference type="EMBL" id="JAHRIN010051082">
    <property type="protein sequence ID" value="MEQ2209210.1"/>
    <property type="molecule type" value="Genomic_DNA"/>
</dbReference>
<comment type="caution">
    <text evidence="1">The sequence shown here is derived from an EMBL/GenBank/DDBJ whole genome shotgun (WGS) entry which is preliminary data.</text>
</comment>
<feature type="non-terminal residue" evidence="1">
    <location>
        <position position="1"/>
    </location>
</feature>
<sequence length="102" mass="11690">ILFSTPFAVLTYFLMWYVPSFEEGKVIWYLVFYCLFQSMQTVSSNLTNDFPFPVSMTPLTVSNPLFLVAVLPCAVFSAHHVYQQRPEGAGLRHRLSYVEQSA</sequence>
<protein>
    <submittedName>
        <fullName evidence="1">Uncharacterized protein</fullName>
    </submittedName>
</protein>
<evidence type="ECO:0000313" key="1">
    <source>
        <dbReference type="EMBL" id="MEQ2209210.1"/>
    </source>
</evidence>
<proteinExistence type="predicted"/>
<reference evidence="1 2" key="1">
    <citation type="submission" date="2021-06" db="EMBL/GenBank/DDBJ databases">
        <authorList>
            <person name="Palmer J.M."/>
        </authorList>
    </citation>
    <scope>NUCLEOTIDE SEQUENCE [LARGE SCALE GENOMIC DNA]</scope>
    <source>
        <strain evidence="1 2">XC_2019</strain>
        <tissue evidence="1">Muscle</tissue>
    </source>
</reference>
<gene>
    <name evidence="1" type="ORF">XENOCAPTIV_026677</name>
</gene>
<name>A0ABV0RM84_9TELE</name>